<evidence type="ECO:0000313" key="2">
    <source>
        <dbReference type="EMBL" id="KFE62490.1"/>
    </source>
</evidence>
<evidence type="ECO:0008006" key="4">
    <source>
        <dbReference type="Google" id="ProtNLM"/>
    </source>
</evidence>
<dbReference type="Proteomes" id="UP000028725">
    <property type="component" value="Unassembled WGS sequence"/>
</dbReference>
<feature type="compositionally biased region" description="Polar residues" evidence="1">
    <location>
        <begin position="25"/>
        <end position="39"/>
    </location>
</feature>
<evidence type="ECO:0000256" key="1">
    <source>
        <dbReference type="SAM" id="MobiDB-lite"/>
    </source>
</evidence>
<gene>
    <name evidence="2" type="ORF">DB31_3924</name>
</gene>
<organism evidence="2 3">
    <name type="scientific">Hyalangium minutum</name>
    <dbReference type="NCBI Taxonomy" id="394096"/>
    <lineage>
        <taxon>Bacteria</taxon>
        <taxon>Pseudomonadati</taxon>
        <taxon>Myxococcota</taxon>
        <taxon>Myxococcia</taxon>
        <taxon>Myxococcales</taxon>
        <taxon>Cystobacterineae</taxon>
        <taxon>Archangiaceae</taxon>
        <taxon>Hyalangium</taxon>
    </lineage>
</organism>
<dbReference type="RefSeq" id="WP_044197227.1">
    <property type="nucleotide sequence ID" value="NZ_JMCB01000021.1"/>
</dbReference>
<reference evidence="2 3" key="1">
    <citation type="submission" date="2014-04" db="EMBL/GenBank/DDBJ databases">
        <title>Genome assembly of Hyalangium minutum DSM 14724.</title>
        <authorList>
            <person name="Sharma G."/>
            <person name="Subramanian S."/>
        </authorList>
    </citation>
    <scope>NUCLEOTIDE SEQUENCE [LARGE SCALE GENOMIC DNA]</scope>
    <source>
        <strain evidence="2 3">DSM 14724</strain>
    </source>
</reference>
<proteinExistence type="predicted"/>
<evidence type="ECO:0000313" key="3">
    <source>
        <dbReference type="Proteomes" id="UP000028725"/>
    </source>
</evidence>
<sequence>MRLGVLGFALLATACSTLSLDSPGRPNSVTALKSTQQAQPKDPHDFVNDPTIGSTPPPPSPEKPLCRLQCGPGTHCDASGLVERCVSDEKPKQ</sequence>
<accession>A0A085W477</accession>
<dbReference type="STRING" id="394096.DB31_3924"/>
<keyword evidence="3" id="KW-1185">Reference proteome</keyword>
<feature type="region of interest" description="Disordered" evidence="1">
    <location>
        <begin position="22"/>
        <end position="64"/>
    </location>
</feature>
<dbReference type="EMBL" id="JMCB01000021">
    <property type="protein sequence ID" value="KFE62490.1"/>
    <property type="molecule type" value="Genomic_DNA"/>
</dbReference>
<comment type="caution">
    <text evidence="2">The sequence shown here is derived from an EMBL/GenBank/DDBJ whole genome shotgun (WGS) entry which is preliminary data.</text>
</comment>
<dbReference type="PROSITE" id="PS51257">
    <property type="entry name" value="PROKAR_LIPOPROTEIN"/>
    <property type="match status" value="1"/>
</dbReference>
<dbReference type="AlphaFoldDB" id="A0A085W477"/>
<protein>
    <recommendedName>
        <fullName evidence="4">Lipoprotein</fullName>
    </recommendedName>
</protein>
<name>A0A085W477_9BACT</name>